<dbReference type="eggNOG" id="ENOG5032ZR3">
    <property type="taxonomic scope" value="Bacteria"/>
</dbReference>
<dbReference type="Pfam" id="PF12048">
    <property type="entry name" value="DUF3530"/>
    <property type="match status" value="1"/>
</dbReference>
<dbReference type="HOGENOM" id="CLU_071574_0_0_6"/>
<evidence type="ECO:0000256" key="1">
    <source>
        <dbReference type="SAM" id="MobiDB-lite"/>
    </source>
</evidence>
<evidence type="ECO:0000313" key="3">
    <source>
        <dbReference type="Proteomes" id="UP000000238"/>
    </source>
</evidence>
<reference evidence="2 3" key="1">
    <citation type="journal article" date="2005" name="Nucleic Acids Res.">
        <title>Genomic blueprint of Hahella chejuensis, a marine microbe producing an algicidal agent.</title>
        <authorList>
            <person name="Jeong H."/>
            <person name="Yim J.H."/>
            <person name="Lee C."/>
            <person name="Choi S.-H."/>
            <person name="Park Y.K."/>
            <person name="Yoon S.H."/>
            <person name="Hur C.-G."/>
            <person name="Kang H.-Y."/>
            <person name="Kim D."/>
            <person name="Lee H.H."/>
            <person name="Park K.H."/>
            <person name="Park S.-H."/>
            <person name="Park H.-S."/>
            <person name="Lee H.K."/>
            <person name="Oh T.K."/>
            <person name="Kim J.F."/>
        </authorList>
    </citation>
    <scope>NUCLEOTIDE SEQUENCE [LARGE SCALE GENOMIC DNA]</scope>
    <source>
        <strain evidence="2 3">KCTC 2396</strain>
    </source>
</reference>
<dbReference type="InterPro" id="IPR022529">
    <property type="entry name" value="DUF3530"/>
</dbReference>
<dbReference type="Proteomes" id="UP000000238">
    <property type="component" value="Chromosome"/>
</dbReference>
<protein>
    <submittedName>
        <fullName evidence="2">Uncharacterized protein</fullName>
    </submittedName>
</protein>
<keyword evidence="3" id="KW-1185">Reference proteome</keyword>
<dbReference type="KEGG" id="hch:HCH_06110"/>
<dbReference type="EMBL" id="CP000155">
    <property type="protein sequence ID" value="ABC32759.1"/>
    <property type="molecule type" value="Genomic_DNA"/>
</dbReference>
<dbReference type="ESTHER" id="hahch-q2s9b5">
    <property type="family name" value="Duf_3530"/>
</dbReference>
<name>Q2S9B5_HAHCH</name>
<gene>
    <name evidence="2" type="ordered locus">HCH_06110</name>
</gene>
<sequence length="318" mass="34897">MLLSLAKSLPGSQVLWLNGKQGDASAMLALYRPANVAEQQGAVMLLHDRGQHPDWPQFIHSLRNELPDEGWHTLSIALTPPAEAKTPKRVLLSASDKEFPYAPKKPAADNAPEKSSTRQLETLTPEQLAETNEATEQLEQQQAVEGVDIDVSGEGDTVEETAEKPVEATVGNTERIELGMQQLSAFGQENKVLLGVGSGVDAMLRYVLANPQSMASGLSMVWINAEVSEGLLDEIKEKAQGFFSLQVLDLYDSALDLQSRNAMQRRDFARRNGMEGYRVEGMSGLSLIPSSENGQVTRKVESWLTFHAPGMKKQTKRL</sequence>
<proteinExistence type="predicted"/>
<organism evidence="2 3">
    <name type="scientific">Hahella chejuensis (strain KCTC 2396)</name>
    <dbReference type="NCBI Taxonomy" id="349521"/>
    <lineage>
        <taxon>Bacteria</taxon>
        <taxon>Pseudomonadati</taxon>
        <taxon>Pseudomonadota</taxon>
        <taxon>Gammaproteobacteria</taxon>
        <taxon>Oceanospirillales</taxon>
        <taxon>Hahellaceae</taxon>
        <taxon>Hahella</taxon>
    </lineage>
</organism>
<evidence type="ECO:0000313" key="2">
    <source>
        <dbReference type="EMBL" id="ABC32759.1"/>
    </source>
</evidence>
<dbReference type="STRING" id="349521.HCH_06110"/>
<dbReference type="AlphaFoldDB" id="Q2S9B5"/>
<accession>Q2S9B5</accession>
<feature type="region of interest" description="Disordered" evidence="1">
    <location>
        <begin position="95"/>
        <end position="122"/>
    </location>
</feature>